<evidence type="ECO:0000256" key="6">
    <source>
        <dbReference type="SAM" id="SignalP"/>
    </source>
</evidence>
<evidence type="ECO:0000313" key="7">
    <source>
        <dbReference type="EMBL" id="CAD2071735.1"/>
    </source>
</evidence>
<feature type="chain" id="PRO_5038797370" evidence="6">
    <location>
        <begin position="21"/>
        <end position="304"/>
    </location>
</feature>
<protein>
    <submittedName>
        <fullName evidence="7">Molybdate-binding periplasmic protein</fullName>
    </submittedName>
</protein>
<dbReference type="NCBIfam" id="TIGR01256">
    <property type="entry name" value="modA"/>
    <property type="match status" value="1"/>
</dbReference>
<dbReference type="RefSeq" id="WP_185124928.1">
    <property type="nucleotide sequence ID" value="NZ_CAJEWD010000003.1"/>
</dbReference>
<keyword evidence="2 4" id="KW-0479">Metal-binding</keyword>
<feature type="compositionally biased region" description="Basic and acidic residues" evidence="5">
    <location>
        <begin position="30"/>
        <end position="46"/>
    </location>
</feature>
<evidence type="ECO:0000256" key="3">
    <source>
        <dbReference type="ARBA" id="ARBA00022729"/>
    </source>
</evidence>
<evidence type="ECO:0000313" key="8">
    <source>
        <dbReference type="Proteomes" id="UP000589351"/>
    </source>
</evidence>
<dbReference type="EMBL" id="CAJEWD010000003">
    <property type="protein sequence ID" value="CAD2071735.1"/>
    <property type="molecule type" value="Genomic_DNA"/>
</dbReference>
<feature type="signal peptide" evidence="6">
    <location>
        <begin position="1"/>
        <end position="20"/>
    </location>
</feature>
<comment type="caution">
    <text evidence="7">The sequence shown here is derived from an EMBL/GenBank/DDBJ whole genome shotgun (WGS) entry which is preliminary data.</text>
</comment>
<evidence type="ECO:0000256" key="4">
    <source>
        <dbReference type="PIRSR" id="PIRSR004846-1"/>
    </source>
</evidence>
<feature type="binding site" evidence="4">
    <location>
        <position position="113"/>
    </location>
    <ligand>
        <name>molybdate</name>
        <dbReference type="ChEBI" id="CHEBI:36264"/>
    </ligand>
</feature>
<dbReference type="Gene3D" id="3.40.190.10">
    <property type="entry name" value="Periplasmic binding protein-like II"/>
    <property type="match status" value="2"/>
</dbReference>
<evidence type="ECO:0000256" key="2">
    <source>
        <dbReference type="ARBA" id="ARBA00022723"/>
    </source>
</evidence>
<feature type="region of interest" description="Disordered" evidence="5">
    <location>
        <begin position="24"/>
        <end position="77"/>
    </location>
</feature>
<dbReference type="InterPro" id="IPR005950">
    <property type="entry name" value="ModA"/>
</dbReference>
<dbReference type="AlphaFoldDB" id="A0A6V7R3V0"/>
<keyword evidence="3 6" id="KW-0732">Signal</keyword>
<dbReference type="SUPFAM" id="SSF53850">
    <property type="entry name" value="Periplasmic binding protein-like II"/>
    <property type="match status" value="1"/>
</dbReference>
<evidence type="ECO:0000256" key="1">
    <source>
        <dbReference type="ARBA" id="ARBA00009175"/>
    </source>
</evidence>
<gene>
    <name evidence="7" type="primary">modA_1</name>
    <name evidence="7" type="ORF">JEODO184_00381</name>
</gene>
<name>A0A6V7R3V0_9STAP</name>
<dbReference type="PANTHER" id="PTHR30632">
    <property type="entry name" value="MOLYBDATE-BINDING PERIPLASMIC PROTEIN"/>
    <property type="match status" value="1"/>
</dbReference>
<dbReference type="PIRSF" id="PIRSF004846">
    <property type="entry name" value="ModA"/>
    <property type="match status" value="1"/>
</dbReference>
<keyword evidence="8" id="KW-1185">Reference proteome</keyword>
<feature type="compositionally biased region" description="Acidic residues" evidence="5">
    <location>
        <begin position="47"/>
        <end position="75"/>
    </location>
</feature>
<dbReference type="PANTHER" id="PTHR30632:SF0">
    <property type="entry name" value="SULFATE-BINDING PROTEIN"/>
    <property type="match status" value="1"/>
</dbReference>
<dbReference type="PROSITE" id="PS51257">
    <property type="entry name" value="PROKAR_LIPOPROTEIN"/>
    <property type="match status" value="1"/>
</dbReference>
<organism evidence="7 8">
    <name type="scientific">Jeotgalicoccus meleagridis</name>
    <dbReference type="NCBI Taxonomy" id="2759181"/>
    <lineage>
        <taxon>Bacteria</taxon>
        <taxon>Bacillati</taxon>
        <taxon>Bacillota</taxon>
        <taxon>Bacilli</taxon>
        <taxon>Bacillales</taxon>
        <taxon>Staphylococcaceae</taxon>
        <taxon>Jeotgalicoccus</taxon>
    </lineage>
</organism>
<accession>A0A6V7R3V0</accession>
<feature type="binding site" evidence="4">
    <location>
        <position position="85"/>
    </location>
    <ligand>
        <name>molybdate</name>
        <dbReference type="ChEBI" id="CHEBI:36264"/>
    </ligand>
</feature>
<evidence type="ECO:0000256" key="5">
    <source>
        <dbReference type="SAM" id="MobiDB-lite"/>
    </source>
</evidence>
<comment type="similarity">
    <text evidence="1">Belongs to the bacterial solute-binding protein ModA family.</text>
</comment>
<dbReference type="InterPro" id="IPR050682">
    <property type="entry name" value="ModA/WtpA"/>
</dbReference>
<dbReference type="Proteomes" id="UP000589351">
    <property type="component" value="Unassembled WGS sequence"/>
</dbReference>
<sequence length="304" mass="33963">MIRKNALRWALLLSLCVLLAACSNDDEKESSETDEPKENSEVTKEEEASDATASEETDSEQTSDTEEPVSEEEESQVVHMTVEESLEDVMTELISIFEEEHENVEIDAQYGHTESLTEDLINGDDQDMDIYFSSSDQGYESLVEAGILDQLATKYLLINEIVLVTTEDNEDITSYDSIFKNDDATLSIVNPESSLSGSHAEELIQAEKSNERTIENIEKSNDIDTAVSDIKEGKTDAGLLLRTEVSEEEDLKIVSRAPRSLTDPFVYSLGLSQDIADDSVAKEFYRFLQSEEALEVFANYGYIV</sequence>
<dbReference type="Pfam" id="PF13531">
    <property type="entry name" value="SBP_bac_11"/>
    <property type="match status" value="1"/>
</dbReference>
<reference evidence="7 8" key="1">
    <citation type="submission" date="2020-07" db="EMBL/GenBank/DDBJ databases">
        <authorList>
            <person name="Criscuolo A."/>
        </authorList>
    </citation>
    <scope>NUCLEOTIDE SEQUENCE [LARGE SCALE GENOMIC DNA]</scope>
    <source>
        <strain evidence="7">CIP111649</strain>
    </source>
</reference>
<dbReference type="GO" id="GO:0046872">
    <property type="term" value="F:metal ion binding"/>
    <property type="evidence" value="ECO:0007669"/>
    <property type="project" value="UniProtKB-KW"/>
</dbReference>
<proteinExistence type="inferred from homology"/>
<keyword evidence="4" id="KW-0500">Molybdenum</keyword>
<dbReference type="GO" id="GO:0030973">
    <property type="term" value="F:molybdate ion binding"/>
    <property type="evidence" value="ECO:0007669"/>
    <property type="project" value="TreeGrafter"/>
</dbReference>
<feature type="binding site" evidence="4">
    <location>
        <position position="223"/>
    </location>
    <ligand>
        <name>molybdate</name>
        <dbReference type="ChEBI" id="CHEBI:36264"/>
    </ligand>
</feature>
<dbReference type="GO" id="GO:0015689">
    <property type="term" value="P:molybdate ion transport"/>
    <property type="evidence" value="ECO:0007669"/>
    <property type="project" value="InterPro"/>
</dbReference>